<evidence type="ECO:0000256" key="8">
    <source>
        <dbReference type="ARBA" id="ARBA00022840"/>
    </source>
</evidence>
<dbReference type="CDD" id="cd14066">
    <property type="entry name" value="STKc_IRAK"/>
    <property type="match status" value="1"/>
</dbReference>
<feature type="domain" description="Protein kinase" evidence="14">
    <location>
        <begin position="914"/>
        <end position="1214"/>
    </location>
</feature>
<evidence type="ECO:0000256" key="9">
    <source>
        <dbReference type="ARBA" id="ARBA00022989"/>
    </source>
</evidence>
<dbReference type="Proteomes" id="UP000298416">
    <property type="component" value="Unassembled WGS sequence"/>
</dbReference>
<dbReference type="FunFam" id="1.10.510.10:FF:000146">
    <property type="entry name" value="LRR receptor-like serine/threonine-protein kinase IOS1"/>
    <property type="match status" value="1"/>
</dbReference>
<keyword evidence="5" id="KW-0812">Transmembrane</keyword>
<keyword evidence="7" id="KW-0418">Kinase</keyword>
<dbReference type="InterPro" id="IPR011009">
    <property type="entry name" value="Kinase-like_dom_sf"/>
</dbReference>
<organism evidence="15">
    <name type="scientific">Salvia splendens</name>
    <name type="common">Scarlet sage</name>
    <dbReference type="NCBI Taxonomy" id="180675"/>
    <lineage>
        <taxon>Eukaryota</taxon>
        <taxon>Viridiplantae</taxon>
        <taxon>Streptophyta</taxon>
        <taxon>Embryophyta</taxon>
        <taxon>Tracheophyta</taxon>
        <taxon>Spermatophyta</taxon>
        <taxon>Magnoliopsida</taxon>
        <taxon>eudicotyledons</taxon>
        <taxon>Gunneridae</taxon>
        <taxon>Pentapetalae</taxon>
        <taxon>asterids</taxon>
        <taxon>lamiids</taxon>
        <taxon>Lamiales</taxon>
        <taxon>Lamiaceae</taxon>
        <taxon>Nepetoideae</taxon>
        <taxon>Mentheae</taxon>
        <taxon>Salviinae</taxon>
        <taxon>Salvia</taxon>
        <taxon>Salvia subgen. Calosphace</taxon>
        <taxon>core Calosphace</taxon>
    </lineage>
</organism>
<sequence length="1216" mass="135292">MISILFSKTKKMNLHLISTFLIFMNTWIAVGSSPSQFIGDFSINCGSSDTSKATSDGREWHGDLQPRFSSFLQIKGSSTSSTIVYKPVASADDLVPPYNTARLSRYQFSYGFRVNPGQKILRLHFNPSLYKGYKSCKDLFSVDAGHFTLLTNFSASLTARALGVTSFVKEYCVNIPDVHLFNIVFTPTSNQLFETFAFINGIQIIALPAGLTYFHGPDQVGLPVVGKSPIYVDDSTALEIIRRLKLKHDLASSSGDGGYTFGMWEAVPKQKQKKQSEIKNITWTTSVDVGFRYLVRLYFSELLLKLEESGSAVVFKVRINEMPVDTSIHVLGERGNEDSRISRYVDYMVLMRGRKQEGRRDLVIWIESNVDFTDENRAFKGFEIMKLSNLEYSLASLDPPLSSVQDSSHGTLQNLQIFVGGKNMIATIAITFLVAANIIFYTLSQIWGVNARGAEEENLLSEKAIQLCRRFSLSEIQSATKNFSEAYIIGKGGFGKVYKALIDDGHETVAIKRLKPNARQGAREFRTEIETLIELRHVNIVSLIGYCNEHGEMIIVYEYMANGTLADHLYKLARKSDNVPYMHWKERISICIGAAQGLEYLHSGQILIHRDIKASNILLDKDFSAKVSDFGLAKYLNRRKSESHVSTKIKGTLGYLDPSYFSTGKLTRKSDIYAFGVVLLEVLCGRSAVDRLYIGDDQILTKWALQNISKGRVHQIVDSDIVGEIMEDSLESFVELATRCLLDEPKKRPRMAQVVTQLEIALEQQERATPSLVQDGVTSDLDHIHPSDEANINNKVEYIEPPSTSNPANDETNLSSSIGPAMTASTDVQDVTPPRVVQMGSRKGGRKSTTNKPSLFGSLGGFWNKIKPSSKNKQSVIGNQAVETVKKSDQSVGLLPITVPAIPLDVMKNITGNFSLKCLIGKGFRGEVFRTILETGQAAAIKKLDYSEQDQESSLVSVLSKLKHENVVQLLGYCTDGDEQILAYEFAPHGSIHDILHGKLVYQQALLPKKEHASNELDLIVNLAKASSEIRRRMQVLSWTQRVQLLIGAAKGLEYIHSMTQIHHNIKSTNILVFGNYDVAKVTDLRLSNPRSDMTECLSIVAGTLGYQAPEYFMIGEVSWRSDVYNFGVVLMELLTGHQPIDSSLPRGKQHLVSWATPKLTTTKVYEVVDARLEGNYPRKAVAKMAAIAASCVQFEPDSRPTMSVVVKELQSLLAA</sequence>
<dbReference type="Gene3D" id="3.30.200.20">
    <property type="entry name" value="Phosphorylase Kinase, domain 1"/>
    <property type="match status" value="2"/>
</dbReference>
<dbReference type="PANTHER" id="PTHR47983">
    <property type="entry name" value="PTO-INTERACTING PROTEIN 1-LIKE"/>
    <property type="match status" value="1"/>
</dbReference>
<dbReference type="FunFam" id="1.10.510.10:FF:000095">
    <property type="entry name" value="protein STRUBBELIG-RECEPTOR FAMILY 8"/>
    <property type="match status" value="1"/>
</dbReference>
<evidence type="ECO:0000313" key="15">
    <source>
        <dbReference type="EMBL" id="KAG6404309.1"/>
    </source>
</evidence>
<evidence type="ECO:0000256" key="2">
    <source>
        <dbReference type="ARBA" id="ARBA00022527"/>
    </source>
</evidence>
<dbReference type="InterPro" id="IPR001245">
    <property type="entry name" value="Ser-Thr/Tyr_kinase_cat_dom"/>
</dbReference>
<feature type="binding site" evidence="12">
    <location>
        <position position="512"/>
    </location>
    <ligand>
        <name>ATP</name>
        <dbReference type="ChEBI" id="CHEBI:30616"/>
    </ligand>
</feature>
<feature type="domain" description="Protein kinase" evidence="14">
    <location>
        <begin position="483"/>
        <end position="762"/>
    </location>
</feature>
<reference evidence="15" key="2">
    <citation type="submission" date="2020-08" db="EMBL/GenBank/DDBJ databases">
        <title>Plant Genome Project.</title>
        <authorList>
            <person name="Zhang R.-G."/>
        </authorList>
    </citation>
    <scope>NUCLEOTIDE SEQUENCE</scope>
    <source>
        <strain evidence="15">Huo1</strain>
        <tissue evidence="15">Leaf</tissue>
    </source>
</reference>
<keyword evidence="2" id="KW-0723">Serine/threonine-protein kinase</keyword>
<protein>
    <recommendedName>
        <fullName evidence="14">Protein kinase domain-containing protein</fullName>
    </recommendedName>
</protein>
<evidence type="ECO:0000313" key="16">
    <source>
        <dbReference type="Proteomes" id="UP000298416"/>
    </source>
</evidence>
<dbReference type="Gene3D" id="2.60.120.430">
    <property type="entry name" value="Galactose-binding lectin"/>
    <property type="match status" value="1"/>
</dbReference>
<evidence type="ECO:0000256" key="13">
    <source>
        <dbReference type="SAM" id="MobiDB-lite"/>
    </source>
</evidence>
<proteinExistence type="predicted"/>
<dbReference type="InterPro" id="IPR008271">
    <property type="entry name" value="Ser/Thr_kinase_AS"/>
</dbReference>
<dbReference type="PROSITE" id="PS00107">
    <property type="entry name" value="PROTEIN_KINASE_ATP"/>
    <property type="match status" value="1"/>
</dbReference>
<evidence type="ECO:0000259" key="14">
    <source>
        <dbReference type="PROSITE" id="PS50011"/>
    </source>
</evidence>
<keyword evidence="8 12" id="KW-0067">ATP-binding</keyword>
<evidence type="ECO:0000256" key="1">
    <source>
        <dbReference type="ARBA" id="ARBA00004167"/>
    </source>
</evidence>
<feature type="region of interest" description="Disordered" evidence="13">
    <location>
        <begin position="799"/>
        <end position="828"/>
    </location>
</feature>
<keyword evidence="3" id="KW-0597">Phosphoprotein</keyword>
<dbReference type="InterPro" id="IPR052101">
    <property type="entry name" value="Plant_StressResp_Kinase"/>
</dbReference>
<dbReference type="InterPro" id="IPR017441">
    <property type="entry name" value="Protein_kinase_ATP_BS"/>
</dbReference>
<evidence type="ECO:0000256" key="5">
    <source>
        <dbReference type="ARBA" id="ARBA00022692"/>
    </source>
</evidence>
<evidence type="ECO:0000256" key="10">
    <source>
        <dbReference type="ARBA" id="ARBA00023136"/>
    </source>
</evidence>
<dbReference type="PROSITE" id="PS50011">
    <property type="entry name" value="PROTEIN_KINASE_DOM"/>
    <property type="match status" value="2"/>
</dbReference>
<dbReference type="GO" id="GO:0005524">
    <property type="term" value="F:ATP binding"/>
    <property type="evidence" value="ECO:0007669"/>
    <property type="project" value="UniProtKB-UniRule"/>
</dbReference>
<name>A0A8X8ZHN0_SALSN</name>
<comment type="caution">
    <text evidence="15">The sequence shown here is derived from an EMBL/GenBank/DDBJ whole genome shotgun (WGS) entry which is preliminary data.</text>
</comment>
<dbReference type="FunFam" id="2.60.120.430:FF:000003">
    <property type="entry name" value="FERONIA receptor-like kinase"/>
    <property type="match status" value="1"/>
</dbReference>
<dbReference type="EMBL" id="PNBA02000013">
    <property type="protein sequence ID" value="KAG6404309.1"/>
    <property type="molecule type" value="Genomic_DNA"/>
</dbReference>
<keyword evidence="6 12" id="KW-0547">Nucleotide-binding</keyword>
<dbReference type="GO" id="GO:0004674">
    <property type="term" value="F:protein serine/threonine kinase activity"/>
    <property type="evidence" value="ECO:0007669"/>
    <property type="project" value="UniProtKB-KW"/>
</dbReference>
<dbReference type="FunFam" id="3.30.200.20:FF:000039">
    <property type="entry name" value="receptor-like protein kinase FERONIA"/>
    <property type="match status" value="1"/>
</dbReference>
<keyword evidence="10" id="KW-0472">Membrane</keyword>
<keyword evidence="4" id="KW-0808">Transferase</keyword>
<dbReference type="GO" id="GO:0016020">
    <property type="term" value="C:membrane"/>
    <property type="evidence" value="ECO:0007669"/>
    <property type="project" value="UniProtKB-SubCell"/>
</dbReference>
<reference evidence="15" key="1">
    <citation type="submission" date="2018-01" db="EMBL/GenBank/DDBJ databases">
        <authorList>
            <person name="Mao J.F."/>
        </authorList>
    </citation>
    <scope>NUCLEOTIDE SEQUENCE</scope>
    <source>
        <strain evidence="15">Huo1</strain>
        <tissue evidence="15">Leaf</tissue>
    </source>
</reference>
<keyword evidence="16" id="KW-1185">Reference proteome</keyword>
<accession>A0A8X8ZHN0</accession>
<keyword evidence="9" id="KW-1133">Transmembrane helix</keyword>
<evidence type="ECO:0000256" key="3">
    <source>
        <dbReference type="ARBA" id="ARBA00022553"/>
    </source>
</evidence>
<comment type="subcellular location">
    <subcellularLocation>
        <location evidence="1">Membrane</location>
        <topology evidence="1">Single-pass membrane protein</topology>
    </subcellularLocation>
</comment>
<dbReference type="PROSITE" id="PS00108">
    <property type="entry name" value="PROTEIN_KINASE_ST"/>
    <property type="match status" value="1"/>
</dbReference>
<dbReference type="SUPFAM" id="SSF56112">
    <property type="entry name" value="Protein kinase-like (PK-like)"/>
    <property type="match status" value="2"/>
</dbReference>
<dbReference type="PANTHER" id="PTHR47983:SF49">
    <property type="entry name" value="RECEPTOR-LIKE CYTOPLASMIC KINASE 1"/>
    <property type="match status" value="1"/>
</dbReference>
<dbReference type="AlphaFoldDB" id="A0A8X8ZHN0"/>
<evidence type="ECO:0000256" key="6">
    <source>
        <dbReference type="ARBA" id="ARBA00022741"/>
    </source>
</evidence>
<dbReference type="Pfam" id="PF07714">
    <property type="entry name" value="PK_Tyr_Ser-Thr"/>
    <property type="match status" value="2"/>
</dbReference>
<dbReference type="Gene3D" id="1.10.510.10">
    <property type="entry name" value="Transferase(Phosphotransferase) domain 1"/>
    <property type="match status" value="2"/>
</dbReference>
<keyword evidence="11" id="KW-0675">Receptor</keyword>
<evidence type="ECO:0000256" key="4">
    <source>
        <dbReference type="ARBA" id="ARBA00022679"/>
    </source>
</evidence>
<feature type="compositionally biased region" description="Polar residues" evidence="13">
    <location>
        <begin position="802"/>
        <end position="828"/>
    </location>
</feature>
<evidence type="ECO:0000256" key="7">
    <source>
        <dbReference type="ARBA" id="ARBA00022777"/>
    </source>
</evidence>
<dbReference type="SMART" id="SM00220">
    <property type="entry name" value="S_TKc"/>
    <property type="match status" value="2"/>
</dbReference>
<evidence type="ECO:0000256" key="11">
    <source>
        <dbReference type="ARBA" id="ARBA00023170"/>
    </source>
</evidence>
<evidence type="ECO:0000256" key="12">
    <source>
        <dbReference type="PROSITE-ProRule" id="PRU10141"/>
    </source>
</evidence>
<gene>
    <name evidence="15" type="ORF">SASPL_136555</name>
</gene>
<dbReference type="InterPro" id="IPR000719">
    <property type="entry name" value="Prot_kinase_dom"/>
</dbReference>